<dbReference type="Proteomes" id="UP000005622">
    <property type="component" value="Unassembled WGS sequence"/>
</dbReference>
<dbReference type="AlphaFoldDB" id="H8ZFX5"/>
<dbReference type="EMBL" id="JH604642">
    <property type="protein sequence ID" value="EHY64419.1"/>
    <property type="molecule type" value="Genomic_DNA"/>
</dbReference>
<evidence type="ECO:0000313" key="1">
    <source>
        <dbReference type="EMBL" id="EHY64419.1"/>
    </source>
</evidence>
<dbReference type="HOGENOM" id="CLU_145568_0_0_1"/>
<reference evidence="1" key="1">
    <citation type="submission" date="2011-03" db="EMBL/GenBank/DDBJ databases">
        <title>The Genome Sequence of Nematocida sp1 strain ERTm2.</title>
        <authorList>
            <consortium name="The Broad Institute Genome Sequencing Platform"/>
            <consortium name="The Broad Institute Genome Sequencing Center for Infectious Disease"/>
            <person name="Cuomo C."/>
            <person name="Troemel E."/>
            <person name="Young S.K."/>
            <person name="Zeng Q."/>
            <person name="Gargeya S."/>
            <person name="Fitzgerald M."/>
            <person name="Haas B."/>
            <person name="Abouelleil A."/>
            <person name="Alvarado L."/>
            <person name="Arachchi H.M."/>
            <person name="Berlin A."/>
            <person name="Brown A."/>
            <person name="Chapman S.B."/>
            <person name="Chen Z."/>
            <person name="Dunbar C."/>
            <person name="Freedman E."/>
            <person name="Gearin G."/>
            <person name="Gellesch M."/>
            <person name="Goldberg J."/>
            <person name="Griggs A."/>
            <person name="Gujja S."/>
            <person name="Heilman E.R."/>
            <person name="Heiman D."/>
            <person name="Howarth C."/>
            <person name="Larson L."/>
            <person name="Lui A."/>
            <person name="MacDonald P.J.P."/>
            <person name="Mehta T."/>
            <person name="Montmayeur A."/>
            <person name="Murphy C."/>
            <person name="Neiman D."/>
            <person name="Pearson M."/>
            <person name="Priest M."/>
            <person name="Roberts A."/>
            <person name="Saif S."/>
            <person name="Shea T."/>
            <person name="Shenoy N."/>
            <person name="Sisk P."/>
            <person name="Stolte C."/>
            <person name="Sykes S."/>
            <person name="White J."/>
            <person name="Yandava C."/>
            <person name="Wortman J."/>
            <person name="Nusbaum C."/>
            <person name="Birren B."/>
        </authorList>
    </citation>
    <scope>NUCLEOTIDE SEQUENCE</scope>
    <source>
        <strain evidence="1">ERTm2</strain>
    </source>
</reference>
<protein>
    <submittedName>
        <fullName evidence="1">Uncharacterized protein</fullName>
    </submittedName>
</protein>
<gene>
    <name evidence="1" type="ORF">NERG_02496</name>
</gene>
<organism evidence="1">
    <name type="scientific">Nematocida ausubeli (strain ATCC PRA-371 / ERTm2)</name>
    <name type="common">Nematode killer fungus</name>
    <dbReference type="NCBI Taxonomy" id="1913371"/>
    <lineage>
        <taxon>Eukaryota</taxon>
        <taxon>Fungi</taxon>
        <taxon>Fungi incertae sedis</taxon>
        <taxon>Microsporidia</taxon>
        <taxon>Nematocida</taxon>
    </lineage>
</organism>
<sequence length="151" mass="17681">MKMKMKRKTHEYLYKRNNRQISIKLLAKMLLMGAILFVQNVFGLLSEEDMKAVIKAILSKTKGDTMLKLDGPFSPIMLYLYEWSSILQNKRFDSSYISNCFLIIKEEDASHKTYQTNHIAREEDSEGKKIPKRIVDHYNALVNMFPSPEKK</sequence>
<accession>H8ZFX5</accession>
<proteinExistence type="predicted"/>
<name>H8ZFX5_NEMA1</name>